<dbReference type="InterPro" id="IPR007227">
    <property type="entry name" value="Cell_shape_determining_MreD"/>
</dbReference>
<evidence type="ECO:0000256" key="5">
    <source>
        <dbReference type="ARBA" id="ARBA00022960"/>
    </source>
</evidence>
<name>A0A8J3BFM1_9BACI</name>
<comment type="caution">
    <text evidence="9">The sequence shown here is derived from an EMBL/GenBank/DDBJ whole genome shotgun (WGS) entry which is preliminary data.</text>
</comment>
<comment type="subcellular location">
    <subcellularLocation>
        <location evidence="1">Cell membrane</location>
        <topology evidence="1">Multi-pass membrane protein</topology>
    </subcellularLocation>
</comment>
<dbReference type="GO" id="GO:0008360">
    <property type="term" value="P:regulation of cell shape"/>
    <property type="evidence" value="ECO:0007669"/>
    <property type="project" value="UniProtKB-KW"/>
</dbReference>
<organism evidence="9 10">
    <name type="scientific">Calditerricola satsumensis</name>
    <dbReference type="NCBI Taxonomy" id="373054"/>
    <lineage>
        <taxon>Bacteria</taxon>
        <taxon>Bacillati</taxon>
        <taxon>Bacillota</taxon>
        <taxon>Bacilli</taxon>
        <taxon>Bacillales</taxon>
        <taxon>Bacillaceae</taxon>
        <taxon>Calditerricola</taxon>
    </lineage>
</organism>
<keyword evidence="10" id="KW-1185">Reference proteome</keyword>
<evidence type="ECO:0000256" key="4">
    <source>
        <dbReference type="ARBA" id="ARBA00022692"/>
    </source>
</evidence>
<evidence type="ECO:0000256" key="2">
    <source>
        <dbReference type="ARBA" id="ARBA00007776"/>
    </source>
</evidence>
<sequence>MNARAALLGLLFLLVLVESTWLPPFSPQHFGSPFLMAFRFSFVVVLLVAMIRGRRVGFWLGLALGFLHDVLYSGVIGVYAFGMGLTAYLAGYAFLFFHRNLLVVGVVLLGALVACELIVFGFYRLFLWTAAPLQTFWLYYLIPTVAVNALFGLLVYRPLLGLIGRDTDDGAGT</sequence>
<evidence type="ECO:0000256" key="3">
    <source>
        <dbReference type="ARBA" id="ARBA00022475"/>
    </source>
</evidence>
<dbReference type="NCBIfam" id="TIGR03426">
    <property type="entry name" value="shape_MreD"/>
    <property type="match status" value="1"/>
</dbReference>
<dbReference type="GO" id="GO:0005886">
    <property type="term" value="C:plasma membrane"/>
    <property type="evidence" value="ECO:0007669"/>
    <property type="project" value="UniProtKB-SubCell"/>
</dbReference>
<keyword evidence="7 8" id="KW-0472">Membrane</keyword>
<dbReference type="EMBL" id="BMOF01000038">
    <property type="protein sequence ID" value="GGK03924.1"/>
    <property type="molecule type" value="Genomic_DNA"/>
</dbReference>
<comment type="similarity">
    <text evidence="2">Belongs to the MreD family.</text>
</comment>
<accession>A0A8J3BFM1</accession>
<feature type="transmembrane region" description="Helical" evidence="8">
    <location>
        <begin position="29"/>
        <end position="49"/>
    </location>
</feature>
<feature type="transmembrane region" description="Helical" evidence="8">
    <location>
        <begin position="102"/>
        <end position="125"/>
    </location>
</feature>
<evidence type="ECO:0000256" key="6">
    <source>
        <dbReference type="ARBA" id="ARBA00022989"/>
    </source>
</evidence>
<feature type="transmembrane region" description="Helical" evidence="8">
    <location>
        <begin position="137"/>
        <end position="156"/>
    </location>
</feature>
<keyword evidence="4 8" id="KW-0812">Transmembrane</keyword>
<dbReference type="Proteomes" id="UP000637720">
    <property type="component" value="Unassembled WGS sequence"/>
</dbReference>
<feature type="transmembrane region" description="Helical" evidence="8">
    <location>
        <begin position="56"/>
        <end position="72"/>
    </location>
</feature>
<gene>
    <name evidence="9" type="ORF">GCM10007043_17520</name>
</gene>
<evidence type="ECO:0000313" key="10">
    <source>
        <dbReference type="Proteomes" id="UP000637720"/>
    </source>
</evidence>
<keyword evidence="3" id="KW-1003">Cell membrane</keyword>
<keyword evidence="5" id="KW-0133">Cell shape</keyword>
<reference evidence="9" key="2">
    <citation type="submission" date="2020-09" db="EMBL/GenBank/DDBJ databases">
        <authorList>
            <person name="Sun Q."/>
            <person name="Ohkuma M."/>
        </authorList>
    </citation>
    <scope>NUCLEOTIDE SEQUENCE</scope>
    <source>
        <strain evidence="9">JCM 14719</strain>
    </source>
</reference>
<reference evidence="9" key="1">
    <citation type="journal article" date="2014" name="Int. J. Syst. Evol. Microbiol.">
        <title>Complete genome sequence of Corynebacterium casei LMG S-19264T (=DSM 44701T), isolated from a smear-ripened cheese.</title>
        <authorList>
            <consortium name="US DOE Joint Genome Institute (JGI-PGF)"/>
            <person name="Walter F."/>
            <person name="Albersmeier A."/>
            <person name="Kalinowski J."/>
            <person name="Ruckert C."/>
        </authorList>
    </citation>
    <scope>NUCLEOTIDE SEQUENCE</scope>
    <source>
        <strain evidence="9">JCM 14719</strain>
    </source>
</reference>
<dbReference type="AlphaFoldDB" id="A0A8J3BFM1"/>
<proteinExistence type="inferred from homology"/>
<dbReference type="RefSeq" id="WP_188817667.1">
    <property type="nucleotide sequence ID" value="NZ_BMOF01000038.1"/>
</dbReference>
<evidence type="ECO:0000256" key="7">
    <source>
        <dbReference type="ARBA" id="ARBA00023136"/>
    </source>
</evidence>
<keyword evidence="6 8" id="KW-1133">Transmembrane helix</keyword>
<dbReference type="Pfam" id="PF04093">
    <property type="entry name" value="MreD"/>
    <property type="match status" value="1"/>
</dbReference>
<protein>
    <recommendedName>
        <fullName evidence="11">Rod shape-determining protein MreD</fullName>
    </recommendedName>
</protein>
<evidence type="ECO:0008006" key="11">
    <source>
        <dbReference type="Google" id="ProtNLM"/>
    </source>
</evidence>
<evidence type="ECO:0000256" key="1">
    <source>
        <dbReference type="ARBA" id="ARBA00004651"/>
    </source>
</evidence>
<evidence type="ECO:0000256" key="8">
    <source>
        <dbReference type="SAM" id="Phobius"/>
    </source>
</evidence>
<evidence type="ECO:0000313" key="9">
    <source>
        <dbReference type="EMBL" id="GGK03924.1"/>
    </source>
</evidence>